<keyword evidence="10" id="KW-0597">Phosphoprotein</keyword>
<evidence type="ECO:0000256" key="9">
    <source>
        <dbReference type="ARBA" id="ARBA00022490"/>
    </source>
</evidence>
<accession>A0A7J7J9F2</accession>
<dbReference type="GO" id="GO:0070390">
    <property type="term" value="C:transcription export complex 2"/>
    <property type="evidence" value="ECO:0007669"/>
    <property type="project" value="TreeGrafter"/>
</dbReference>
<gene>
    <name evidence="26" type="ORF">EB796_019418</name>
</gene>
<dbReference type="Proteomes" id="UP000593567">
    <property type="component" value="Unassembled WGS sequence"/>
</dbReference>
<keyword evidence="15" id="KW-0007">Acetylation</keyword>
<evidence type="ECO:0000313" key="27">
    <source>
        <dbReference type="Proteomes" id="UP000593567"/>
    </source>
</evidence>
<dbReference type="EMBL" id="VXIV02002873">
    <property type="protein sequence ID" value="KAF6022266.1"/>
    <property type="molecule type" value="Genomic_DNA"/>
</dbReference>
<evidence type="ECO:0000256" key="5">
    <source>
        <dbReference type="ARBA" id="ARBA00013184"/>
    </source>
</evidence>
<dbReference type="Gene3D" id="1.25.40.990">
    <property type="match status" value="1"/>
</dbReference>
<evidence type="ECO:0000256" key="21">
    <source>
        <dbReference type="ARBA" id="ARBA00038443"/>
    </source>
</evidence>
<comment type="function">
    <text evidence="22">As a component of the TREX-2 complex, involved in the export of mRNAs to the cytoplasm through the nuclear pores. Through the acetylation of histones, affects the assembly of nucleosomes at immunoglobulin variable region genes and promotes the recruitment and positioning of transcription complex to favor DNA cytosine deaminase AICDA/AID targeting, hence promoting somatic hypermutations.</text>
</comment>
<reference evidence="26" key="1">
    <citation type="submission" date="2020-06" db="EMBL/GenBank/DDBJ databases">
        <title>Draft genome of Bugula neritina, a colonial animal packing powerful symbionts and potential medicines.</title>
        <authorList>
            <person name="Rayko M."/>
        </authorList>
    </citation>
    <scope>NUCLEOTIDE SEQUENCE [LARGE SCALE GENOMIC DNA]</scope>
    <source>
        <strain evidence="26">Kwan_BN1</strain>
    </source>
</reference>
<dbReference type="Pfam" id="PF16769">
    <property type="entry name" value="MCM3AP_GANP"/>
    <property type="match status" value="1"/>
</dbReference>
<proteinExistence type="inferred from homology"/>
<keyword evidence="11" id="KW-0808">Transferase</keyword>
<dbReference type="GO" id="GO:0005694">
    <property type="term" value="C:chromosome"/>
    <property type="evidence" value="ECO:0007669"/>
    <property type="project" value="UniProtKB-SubCell"/>
</dbReference>
<keyword evidence="17 24" id="KW-0175">Coiled coil</keyword>
<dbReference type="PROSITE" id="PS50250">
    <property type="entry name" value="PCI"/>
    <property type="match status" value="1"/>
</dbReference>
<keyword evidence="6" id="KW-0813">Transport</keyword>
<protein>
    <recommendedName>
        <fullName evidence="23">Germinal-center associated nuclear protein</fullName>
        <ecNumber evidence="5">2.3.1.48</ecNumber>
    </recommendedName>
</protein>
<evidence type="ECO:0000256" key="19">
    <source>
        <dbReference type="ARBA" id="ARBA00023242"/>
    </source>
</evidence>
<feature type="coiled-coil region" evidence="24">
    <location>
        <begin position="446"/>
        <end position="486"/>
    </location>
</feature>
<evidence type="ECO:0000256" key="10">
    <source>
        <dbReference type="ARBA" id="ARBA00022553"/>
    </source>
</evidence>
<dbReference type="GO" id="GO:0005643">
    <property type="term" value="C:nuclear pore"/>
    <property type="evidence" value="ECO:0007669"/>
    <property type="project" value="UniProtKB-SubCell"/>
</dbReference>
<evidence type="ECO:0000259" key="25">
    <source>
        <dbReference type="PROSITE" id="PS50250"/>
    </source>
</evidence>
<evidence type="ECO:0000256" key="11">
    <source>
        <dbReference type="ARBA" id="ARBA00022679"/>
    </source>
</evidence>
<keyword evidence="20" id="KW-0012">Acyltransferase</keyword>
<dbReference type="GO" id="GO:0005737">
    <property type="term" value="C:cytoplasm"/>
    <property type="evidence" value="ECO:0007669"/>
    <property type="project" value="UniProtKB-SubCell"/>
</dbReference>
<keyword evidence="7" id="KW-0158">Chromosome</keyword>
<dbReference type="FunFam" id="1.25.40.990:FF:000003">
    <property type="entry name" value="germinal-center associated nuclear protein isoform X2"/>
    <property type="match status" value="1"/>
</dbReference>
<evidence type="ECO:0000256" key="16">
    <source>
        <dbReference type="ARBA" id="ARBA00023010"/>
    </source>
</evidence>
<evidence type="ECO:0000256" key="15">
    <source>
        <dbReference type="ARBA" id="ARBA00022990"/>
    </source>
</evidence>
<dbReference type="InterPro" id="IPR005062">
    <property type="entry name" value="SAC3/GANP/THP3_conserved"/>
</dbReference>
<evidence type="ECO:0000256" key="2">
    <source>
        <dbReference type="ARBA" id="ARBA00004496"/>
    </source>
</evidence>
<dbReference type="GO" id="GO:0061733">
    <property type="term" value="F:protein-lysine-acetyltransferase activity"/>
    <property type="evidence" value="ECO:0007669"/>
    <property type="project" value="UniProtKB-EC"/>
</dbReference>
<dbReference type="GO" id="GO:0005654">
    <property type="term" value="C:nucleoplasm"/>
    <property type="evidence" value="ECO:0007669"/>
    <property type="project" value="UniProtKB-SubCell"/>
</dbReference>
<organism evidence="26 27">
    <name type="scientific">Bugula neritina</name>
    <name type="common">Brown bryozoan</name>
    <name type="synonym">Sertularia neritina</name>
    <dbReference type="NCBI Taxonomy" id="10212"/>
    <lineage>
        <taxon>Eukaryota</taxon>
        <taxon>Metazoa</taxon>
        <taxon>Spiralia</taxon>
        <taxon>Lophotrochozoa</taxon>
        <taxon>Bryozoa</taxon>
        <taxon>Gymnolaemata</taxon>
        <taxon>Cheilostomatida</taxon>
        <taxon>Flustrina</taxon>
        <taxon>Buguloidea</taxon>
        <taxon>Bugulidae</taxon>
        <taxon>Bugula</taxon>
    </lineage>
</organism>
<dbReference type="InterPro" id="IPR000717">
    <property type="entry name" value="PCI_dom"/>
</dbReference>
<evidence type="ECO:0000256" key="4">
    <source>
        <dbReference type="ARBA" id="ARBA00004642"/>
    </source>
</evidence>
<dbReference type="PANTHER" id="PTHR12436:SF3">
    <property type="entry name" value="GERMINAL-CENTER ASSOCIATED NUCLEAR PROTEIN"/>
    <property type="match status" value="1"/>
</dbReference>
<dbReference type="Pfam" id="PF03399">
    <property type="entry name" value="SAC3_GANP"/>
    <property type="match status" value="1"/>
</dbReference>
<evidence type="ECO:0000313" key="26">
    <source>
        <dbReference type="EMBL" id="KAF6022266.1"/>
    </source>
</evidence>
<evidence type="ECO:0000256" key="7">
    <source>
        <dbReference type="ARBA" id="ARBA00022454"/>
    </source>
</evidence>
<dbReference type="InterPro" id="IPR045107">
    <property type="entry name" value="SAC3/GANP/THP3"/>
</dbReference>
<evidence type="ECO:0000256" key="14">
    <source>
        <dbReference type="ARBA" id="ARBA00022927"/>
    </source>
</evidence>
<comment type="similarity">
    <text evidence="21">Belongs to the SAC3 family.</text>
</comment>
<dbReference type="GO" id="GO:0002376">
    <property type="term" value="P:immune system process"/>
    <property type="evidence" value="ECO:0007669"/>
    <property type="project" value="UniProtKB-KW"/>
</dbReference>
<name>A0A7J7J9F2_BUGNE</name>
<dbReference type="EC" id="2.3.1.48" evidence="5"/>
<dbReference type="AlphaFoldDB" id="A0A7J7J9F2"/>
<keyword evidence="13" id="KW-0391">Immunity</keyword>
<evidence type="ECO:0000256" key="18">
    <source>
        <dbReference type="ARBA" id="ARBA00023132"/>
    </source>
</evidence>
<sequence length="1149" mass="131531">MCPERERYIREERRRVHLYEMVPGTESQPQIDHRLAVKEYSRSSADQEEPLPLELRPSHVLAKTMEYLCSKIMDYCVGGNWGDWYDFLWNRTRAIRKDITQQHLCSPIAAGLVEKCARFHIYCGARLVEEGPMIFDAKINTENLTKCLQTLKEMYADLVKRGVTCESEAEFRAYIVLMNLNNGDTLREVQQLRQEVRNSPAIAFALSAYAALNDRNYVKFFKLVESATFLNACILHRYFNQIRHVALKIILRAYSAAKGPVSMTFDQLRSVLHFESNDEAAEFLQHYGVLSGASPANLSLSKENFVEPEATLPSKRAPLLVESKLVTSLGEAVFGQPLPPFEILEPTSSFDENGYFIGIIKPPPSTHADIKISGPKLPPLNEIPDQVVKDTVKQLIIRVIDEDIRVLVKESLEDEKQCLMAVTQVADDLVNLFQKELCTELVTEVVNDAKQELIILKQQEEKLLEARACDELVEELIDRVQQEEAQRIAVNVFKEVEAERLEKLKAVCMAEVNKDLLHRHLVSILEEIAEEVYQTDVLDRLQLLDESAEKTRIACCRRFFHRWVARYRNITRVRRSMLAFPAAPSMLPLKRTNYFNAHDKTFQISKKTRFNLGPQTDLVEELRLSNIERMIAKIQVKSPLKMADVIFPVLNDHHGSDYMKLLVSLPPSSTSVVDQRISNWLTTKLSVGSVREAGLLSLYNLTEPNESHRKFGVCVRQVLENDAEQLLGTNMAMILLPVNGDKEPDESYWDEPRQRLEELLSKLQPIPAVPLLIISPLGIAKESVQRLMGVYEYLERGLVSHVKVDRLDVNYNKQLPESIQWLFTHRSPIPPVSLTDMRTLVESYVAAHFLSPVYHDLFDRQRADLVHQDVSEIIKHFNDVIAHLATNIVDERQYSWPVYEFHPEKVLSTEEVLKRLETLSLPLFTHSERDDWHYACHDVASYVDTVRRQYKRLPCAAALADAPLISRVKTLLEKASSTFNYRCQRRFHHPPAVEPLRVNVPWADIIIACVEFGISLLEDNKMLMHAPQLEGIDSPLSTGVAVAYTDTMIEGLKNAQRKQEEAFDDSLIDLNRSIHTEPFAHLKTDLREELNASKQFDMLLEAAVLTNDSSLSLENESVETSQLSLQQLIDDEKQKSKNFEQYLTSLLEI</sequence>
<keyword evidence="19" id="KW-0539">Nucleus</keyword>
<evidence type="ECO:0000256" key="20">
    <source>
        <dbReference type="ARBA" id="ARBA00023315"/>
    </source>
</evidence>
<dbReference type="GO" id="GO:0015031">
    <property type="term" value="P:protein transport"/>
    <property type="evidence" value="ECO:0007669"/>
    <property type="project" value="UniProtKB-KW"/>
</dbReference>
<comment type="subcellular location">
    <subcellularLocation>
        <location evidence="1">Chromosome</location>
    </subcellularLocation>
    <subcellularLocation>
        <location evidence="2">Cytoplasm</location>
    </subcellularLocation>
    <subcellularLocation>
        <location evidence="3">Nucleus</location>
        <location evidence="3">Nuclear pore complex</location>
    </subcellularLocation>
    <subcellularLocation>
        <location evidence="4">Nucleus</location>
        <location evidence="4">Nucleoplasm</location>
    </subcellularLocation>
</comment>
<dbReference type="GO" id="GO:0006406">
    <property type="term" value="P:mRNA export from nucleus"/>
    <property type="evidence" value="ECO:0007669"/>
    <property type="project" value="TreeGrafter"/>
</dbReference>
<keyword evidence="14" id="KW-0653">Protein transport</keyword>
<evidence type="ECO:0000256" key="22">
    <source>
        <dbReference type="ARBA" id="ARBA00055631"/>
    </source>
</evidence>
<evidence type="ECO:0000256" key="17">
    <source>
        <dbReference type="ARBA" id="ARBA00023054"/>
    </source>
</evidence>
<dbReference type="PANTHER" id="PTHR12436">
    <property type="entry name" value="80 KDA MCM3-ASSOCIATED PROTEIN"/>
    <property type="match status" value="1"/>
</dbReference>
<evidence type="ECO:0000256" key="1">
    <source>
        <dbReference type="ARBA" id="ARBA00004286"/>
    </source>
</evidence>
<evidence type="ECO:0000256" key="13">
    <source>
        <dbReference type="ARBA" id="ARBA00022859"/>
    </source>
</evidence>
<evidence type="ECO:0000256" key="24">
    <source>
        <dbReference type="SAM" id="Coils"/>
    </source>
</evidence>
<keyword evidence="8" id="KW-0488">Methylation</keyword>
<evidence type="ECO:0000256" key="8">
    <source>
        <dbReference type="ARBA" id="ARBA00022481"/>
    </source>
</evidence>
<evidence type="ECO:0000256" key="12">
    <source>
        <dbReference type="ARBA" id="ARBA00022816"/>
    </source>
</evidence>
<evidence type="ECO:0000256" key="3">
    <source>
        <dbReference type="ARBA" id="ARBA00004567"/>
    </source>
</evidence>
<keyword evidence="12" id="KW-0509">mRNA transport</keyword>
<feature type="domain" description="PCI" evidence="25">
    <location>
        <begin position="136"/>
        <end position="312"/>
    </location>
</feature>
<keyword evidence="27" id="KW-1185">Reference proteome</keyword>
<keyword evidence="16" id="KW-0811">Translocation</keyword>
<dbReference type="OrthoDB" id="21502at2759"/>
<comment type="caution">
    <text evidence="26">The sequence shown here is derived from an EMBL/GenBank/DDBJ whole genome shotgun (WGS) entry which is preliminary data.</text>
</comment>
<keyword evidence="18" id="KW-0906">Nuclear pore complex</keyword>
<dbReference type="InterPro" id="IPR031907">
    <property type="entry name" value="MCM3AP_GANP"/>
</dbReference>
<evidence type="ECO:0000256" key="6">
    <source>
        <dbReference type="ARBA" id="ARBA00022448"/>
    </source>
</evidence>
<evidence type="ECO:0000256" key="23">
    <source>
        <dbReference type="ARBA" id="ARBA00069544"/>
    </source>
</evidence>
<keyword evidence="9" id="KW-0963">Cytoplasm</keyword>